<dbReference type="Gene3D" id="1.25.40.20">
    <property type="entry name" value="Ankyrin repeat-containing domain"/>
    <property type="match status" value="1"/>
</dbReference>
<dbReference type="InterPro" id="IPR044998">
    <property type="entry name" value="Timeless"/>
</dbReference>
<name>A0A8J2WLW5_9CRUS</name>
<comment type="subcellular location">
    <subcellularLocation>
        <location evidence="1">Nucleus</location>
    </subcellularLocation>
</comment>
<dbReference type="PANTHER" id="PTHR22940:SF5">
    <property type="entry name" value="PROTEIN TIMELESS"/>
    <property type="match status" value="1"/>
</dbReference>
<evidence type="ECO:0000313" key="5">
    <source>
        <dbReference type="EMBL" id="CAH0110983.1"/>
    </source>
</evidence>
<dbReference type="InterPro" id="IPR006906">
    <property type="entry name" value="Timeless_N"/>
</dbReference>
<dbReference type="EMBL" id="CAKKLH010000309">
    <property type="protein sequence ID" value="CAH0110983.1"/>
    <property type="molecule type" value="Genomic_DNA"/>
</dbReference>
<dbReference type="Pfam" id="PF04821">
    <property type="entry name" value="TIMELESS"/>
    <property type="match status" value="1"/>
</dbReference>
<sequence>MADLFSKAVGGGTITELCEIRKKYNWIAIPIHLITQSNSDLTDHVKTSLQLSVEKGRYDVTEFLVAELKYQIYPEWKKSMDKVWPNSWPSLYFDKVLPALVVQSPEMEVIRDIVNQIPIINAIEYLIDSTMDEPYQWLEFVLNSIIRSSVSRTDMIVALELMGVALIFKQTNFVWRGLQCWEQAMDLRYSSVGVDLPIIPVVPDLESSLLVDGIKVIASPTSLQRFKQEWTRGYSLLLAQTHALIVSHRILSQFGRQAGPNSLHLENLLRYGNRCYYDEKQYSRSLNISLLILKQTGDFNSTSSPNCIKIFAETVDLLLDCLKEQQLPGIQELSFPNLLVVVPFGLVILQNVMLLPPITRATTDRWQFVILKKLNRLILQHLQCCGSQVELQQLKKYLSPYFRGNNLNKFTGLLHQAIKETDEIKKNPDGIVPLINLFLEAGADPTAIDTNGKAPFQILAENVDWFRFDPESYKQVFRALLDAGCYHKQSISTGKTFLGVLNDQKTKYVNTFRFHHYLDPLIHVVLPLSCVCAKVIRQNEISFEDILPPVLHSFVNRHSATKVHLEEINIKLKNEDPTSRPLRCTVGFLDILNKDLIPILINSKDQTSILRSTIKLLAEVTTPLECLDMVSVMAKSSHRSTATQQVVIYKLTQLLYSAKESFLDGRATQVVFDHVHNTLGKMTLSSNDNESINDSMLLIRNILHATERPSPTADNAFDIEAAGTDVRNNQDHDPRPNNYAGYTSANCIQQNQLLHKLLTQGLDRLLINLLACAQKEQWMGTIVQLVSLLYKDRPVENILAMLDVKKCANLASTSESSFDNEEDQYDNKSSRQSTSSGFHSEDSNAPSNFQQEIALPRVTQDSLTRKSKPNENSPDKFSQSSSVSSKTSETKSLKGSEKQEKTLGMKCKRPIEIKTGSSVLECKRKEEDISNLLKEFTINFIFHGIKALNY</sequence>
<dbReference type="GO" id="GO:0009649">
    <property type="term" value="P:entrainment of circadian clock"/>
    <property type="evidence" value="ECO:0007669"/>
    <property type="project" value="TreeGrafter"/>
</dbReference>
<feature type="domain" description="Timeless N-terminal" evidence="4">
    <location>
        <begin position="570"/>
        <end position="834"/>
    </location>
</feature>
<feature type="compositionally biased region" description="Polar residues" evidence="3">
    <location>
        <begin position="830"/>
        <end position="851"/>
    </location>
</feature>
<evidence type="ECO:0000313" key="6">
    <source>
        <dbReference type="Proteomes" id="UP000789390"/>
    </source>
</evidence>
<proteinExistence type="predicted"/>
<organism evidence="5 6">
    <name type="scientific">Daphnia galeata</name>
    <dbReference type="NCBI Taxonomy" id="27404"/>
    <lineage>
        <taxon>Eukaryota</taxon>
        <taxon>Metazoa</taxon>
        <taxon>Ecdysozoa</taxon>
        <taxon>Arthropoda</taxon>
        <taxon>Crustacea</taxon>
        <taxon>Branchiopoda</taxon>
        <taxon>Diplostraca</taxon>
        <taxon>Cladocera</taxon>
        <taxon>Anomopoda</taxon>
        <taxon>Daphniidae</taxon>
        <taxon>Daphnia</taxon>
    </lineage>
</organism>
<evidence type="ECO:0000256" key="1">
    <source>
        <dbReference type="ARBA" id="ARBA00004123"/>
    </source>
</evidence>
<dbReference type="GO" id="GO:0031298">
    <property type="term" value="C:replication fork protection complex"/>
    <property type="evidence" value="ECO:0007669"/>
    <property type="project" value="TreeGrafter"/>
</dbReference>
<dbReference type="Proteomes" id="UP000789390">
    <property type="component" value="Unassembled WGS sequence"/>
</dbReference>
<protein>
    <recommendedName>
        <fullName evidence="4">Timeless N-terminal domain-containing protein</fullName>
    </recommendedName>
</protein>
<accession>A0A8J2WLW5</accession>
<feature type="compositionally biased region" description="Basic and acidic residues" evidence="3">
    <location>
        <begin position="888"/>
        <end position="903"/>
    </location>
</feature>
<dbReference type="GO" id="GO:0003677">
    <property type="term" value="F:DNA binding"/>
    <property type="evidence" value="ECO:0007669"/>
    <property type="project" value="TreeGrafter"/>
</dbReference>
<evidence type="ECO:0000256" key="3">
    <source>
        <dbReference type="SAM" id="MobiDB-lite"/>
    </source>
</evidence>
<comment type="caution">
    <text evidence="5">The sequence shown here is derived from an EMBL/GenBank/DDBJ whole genome shotgun (WGS) entry which is preliminary data.</text>
</comment>
<dbReference type="AlphaFoldDB" id="A0A8J2WLW5"/>
<dbReference type="OrthoDB" id="6349437at2759"/>
<reference evidence="5" key="1">
    <citation type="submission" date="2021-11" db="EMBL/GenBank/DDBJ databases">
        <authorList>
            <person name="Schell T."/>
        </authorList>
    </citation>
    <scope>NUCLEOTIDE SEQUENCE</scope>
    <source>
        <strain evidence="5">M5</strain>
    </source>
</reference>
<feature type="region of interest" description="Disordered" evidence="3">
    <location>
        <begin position="815"/>
        <end position="903"/>
    </location>
</feature>
<dbReference type="GO" id="GO:0043111">
    <property type="term" value="P:replication fork arrest"/>
    <property type="evidence" value="ECO:0007669"/>
    <property type="project" value="TreeGrafter"/>
</dbReference>
<evidence type="ECO:0000256" key="2">
    <source>
        <dbReference type="ARBA" id="ARBA00023242"/>
    </source>
</evidence>
<dbReference type="PANTHER" id="PTHR22940">
    <property type="entry name" value="TIMEOUT/TIMELESS-2"/>
    <property type="match status" value="1"/>
</dbReference>
<evidence type="ECO:0000259" key="4">
    <source>
        <dbReference type="Pfam" id="PF04821"/>
    </source>
</evidence>
<dbReference type="GO" id="GO:0006281">
    <property type="term" value="P:DNA repair"/>
    <property type="evidence" value="ECO:0007669"/>
    <property type="project" value="TreeGrafter"/>
</dbReference>
<dbReference type="GO" id="GO:0000076">
    <property type="term" value="P:DNA replication checkpoint signaling"/>
    <property type="evidence" value="ECO:0007669"/>
    <property type="project" value="TreeGrafter"/>
</dbReference>
<keyword evidence="2" id="KW-0539">Nucleus</keyword>
<keyword evidence="6" id="KW-1185">Reference proteome</keyword>
<feature type="compositionally biased region" description="Low complexity" evidence="3">
    <location>
        <begin position="875"/>
        <end position="887"/>
    </location>
</feature>
<dbReference type="InterPro" id="IPR036770">
    <property type="entry name" value="Ankyrin_rpt-contain_sf"/>
</dbReference>
<gene>
    <name evidence="5" type="ORF">DGAL_LOCUS14592</name>
</gene>